<dbReference type="EMBL" id="KK107215">
    <property type="protein sequence ID" value="EZA55219.1"/>
    <property type="molecule type" value="Genomic_DNA"/>
</dbReference>
<proteinExistence type="predicted"/>
<feature type="non-terminal residue" evidence="1">
    <location>
        <position position="1"/>
    </location>
</feature>
<dbReference type="InterPro" id="IPR005312">
    <property type="entry name" value="DUF1759"/>
</dbReference>
<accession>A0A026WJD0</accession>
<gene>
    <name evidence="1" type="ORF">X777_05205</name>
</gene>
<sequence length="59" mass="6721">LPKFSGNYLEWETFRNTFESLVANNEVLSNTQKFHYLKSGLSGDAALLIANLKRIPHIL</sequence>
<keyword evidence="2" id="KW-1185">Reference proteome</keyword>
<protein>
    <submittedName>
        <fullName evidence="1">Uncharacterized protein</fullName>
    </submittedName>
</protein>
<dbReference type="AlphaFoldDB" id="A0A026WJD0"/>
<name>A0A026WJD0_OOCBI</name>
<evidence type="ECO:0000313" key="2">
    <source>
        <dbReference type="Proteomes" id="UP000053097"/>
    </source>
</evidence>
<organism evidence="1 2">
    <name type="scientific">Ooceraea biroi</name>
    <name type="common">Clonal raider ant</name>
    <name type="synonym">Cerapachys biroi</name>
    <dbReference type="NCBI Taxonomy" id="2015173"/>
    <lineage>
        <taxon>Eukaryota</taxon>
        <taxon>Metazoa</taxon>
        <taxon>Ecdysozoa</taxon>
        <taxon>Arthropoda</taxon>
        <taxon>Hexapoda</taxon>
        <taxon>Insecta</taxon>
        <taxon>Pterygota</taxon>
        <taxon>Neoptera</taxon>
        <taxon>Endopterygota</taxon>
        <taxon>Hymenoptera</taxon>
        <taxon>Apocrita</taxon>
        <taxon>Aculeata</taxon>
        <taxon>Formicoidea</taxon>
        <taxon>Formicidae</taxon>
        <taxon>Dorylinae</taxon>
        <taxon>Ooceraea</taxon>
    </lineage>
</organism>
<reference evidence="1 2" key="1">
    <citation type="journal article" date="2014" name="Curr. Biol.">
        <title>The genome of the clonal raider ant Cerapachys biroi.</title>
        <authorList>
            <person name="Oxley P.R."/>
            <person name="Ji L."/>
            <person name="Fetter-Pruneda I."/>
            <person name="McKenzie S.K."/>
            <person name="Li C."/>
            <person name="Hu H."/>
            <person name="Zhang G."/>
            <person name="Kronauer D.J."/>
        </authorList>
    </citation>
    <scope>NUCLEOTIDE SEQUENCE [LARGE SCALE GENOMIC DNA]</scope>
</reference>
<evidence type="ECO:0000313" key="1">
    <source>
        <dbReference type="EMBL" id="EZA55219.1"/>
    </source>
</evidence>
<dbReference type="Pfam" id="PF03564">
    <property type="entry name" value="DUF1759"/>
    <property type="match status" value="1"/>
</dbReference>
<dbReference type="Proteomes" id="UP000053097">
    <property type="component" value="Unassembled WGS sequence"/>
</dbReference>